<dbReference type="KEGG" id="afs:AFR_12465"/>
<dbReference type="InterPro" id="IPR027417">
    <property type="entry name" value="P-loop_NTPase"/>
</dbReference>
<keyword evidence="3" id="KW-1185">Reference proteome</keyword>
<dbReference type="PATRIC" id="fig|1246995.3.peg.2532"/>
<dbReference type="Gene3D" id="3.40.50.300">
    <property type="entry name" value="P-loop containing nucleotide triphosphate hydrolases"/>
    <property type="match status" value="1"/>
</dbReference>
<dbReference type="InterPro" id="IPR006073">
    <property type="entry name" value="GTP-bd"/>
</dbReference>
<dbReference type="OrthoDB" id="3798616at2"/>
<dbReference type="SUPFAM" id="SSF52540">
    <property type="entry name" value="P-loop containing nucleoside triphosphate hydrolases"/>
    <property type="match status" value="1"/>
</dbReference>
<proteinExistence type="predicted"/>
<organism evidence="2 3">
    <name type="scientific">Actinoplanes friuliensis DSM 7358</name>
    <dbReference type="NCBI Taxonomy" id="1246995"/>
    <lineage>
        <taxon>Bacteria</taxon>
        <taxon>Bacillati</taxon>
        <taxon>Actinomycetota</taxon>
        <taxon>Actinomycetes</taxon>
        <taxon>Micromonosporales</taxon>
        <taxon>Micromonosporaceae</taxon>
        <taxon>Actinoplanes</taxon>
    </lineage>
</organism>
<accession>U5VV81</accession>
<dbReference type="GO" id="GO:0005525">
    <property type="term" value="F:GTP binding"/>
    <property type="evidence" value="ECO:0007669"/>
    <property type="project" value="InterPro"/>
</dbReference>
<dbReference type="eggNOG" id="COG0699">
    <property type="taxonomic scope" value="Bacteria"/>
</dbReference>
<dbReference type="AlphaFoldDB" id="U5VV81"/>
<reference evidence="2 3" key="1">
    <citation type="journal article" date="2014" name="J. Biotechnol.">
        <title>Complete genome sequence of the actinobacterium Actinoplanes friuliensis HAG 010964, producer of the lipopeptide antibiotic friulimycin.</title>
        <authorList>
            <person name="Ruckert C."/>
            <person name="Szczepanowski R."/>
            <person name="Albersmeier A."/>
            <person name="Goesmann A."/>
            <person name="Fischer N."/>
            <person name="Steinkamper A."/>
            <person name="Puhler A."/>
            <person name="Biener R."/>
            <person name="Schwartz D."/>
            <person name="Kalinowski J."/>
        </authorList>
    </citation>
    <scope>NUCLEOTIDE SEQUENCE [LARGE SCALE GENOMIC DNA]</scope>
    <source>
        <strain evidence="2 3">DSM 7358</strain>
    </source>
</reference>
<evidence type="ECO:0000313" key="3">
    <source>
        <dbReference type="Proteomes" id="UP000017746"/>
    </source>
</evidence>
<feature type="domain" description="G" evidence="1">
    <location>
        <begin position="72"/>
        <end position="218"/>
    </location>
</feature>
<sequence>MTSWEAGPTAYAGPTSLVPLSRAVPDPLRAAAPLSWLDVMDATIRTCSAHGRAEIANWLTRRRTRMLEPQLRVLVAGAARQGKSQLINAMINATVCGVPDHGGTTVPVVIRHAEIPEAQLIRRDSPGADWTGDAGLRDRIPLAVDALDKAITLAAATLPATAPLHADIGVPRTLLARGLVLIDTPPLTGLPGSEADAVGEARELTTGAGADLVLFTCETGRDLSNAELAVLADLSRLYPALMVVLTKADYSPDWREHLARSREQLTHAGVPATVAAVSSSLRLHAVKAGDQGLNTESGFPDLILHLQRMLAAKPDQLAPAMAAVLSRTVLERLAKPLRAELTAGQTGDATEAVTRLHATQRRLDDLRRCAQRWQNRLSDEVGDLMSDIEHDLRERTRAVLTEVDEFFTTADPAKEWDEFEPWLRDAVEELTRASVTWLAERAQWMARKVADEFPADAGDVLPAQMLAVPDDFGGNAGGLDAPPVASFSPGQKLFIGLKGSYGGVIMFGLATSLAGMSLINPISIGGGALFGGKSVRDEGKALLKRRQAEARTIVQRHVDEIFVRLTKDARDTVRRIQRSLRDHFTAVTEDLQEAVMESLRSAKAAADREVAVREQRTRGIQQELAQLSVLNQQAQALRGGPSPAALAGSAAS</sequence>
<dbReference type="RefSeq" id="WP_023360838.1">
    <property type="nucleotide sequence ID" value="NC_022657.1"/>
</dbReference>
<dbReference type="HOGENOM" id="CLU_019977_0_0_11"/>
<dbReference type="STRING" id="1246995.AFR_12465"/>
<evidence type="ECO:0000313" key="2">
    <source>
        <dbReference type="EMBL" id="AGZ40779.1"/>
    </source>
</evidence>
<protein>
    <submittedName>
        <fullName evidence="2">HSR1-like GTP-binding protein</fullName>
    </submittedName>
</protein>
<evidence type="ECO:0000259" key="1">
    <source>
        <dbReference type="Pfam" id="PF01926"/>
    </source>
</evidence>
<dbReference type="EMBL" id="CP006272">
    <property type="protein sequence ID" value="AGZ40779.1"/>
    <property type="molecule type" value="Genomic_DNA"/>
</dbReference>
<name>U5VV81_9ACTN</name>
<gene>
    <name evidence="2" type="ORF">AFR_12465</name>
</gene>
<dbReference type="Pfam" id="PF01926">
    <property type="entry name" value="MMR_HSR1"/>
    <property type="match status" value="1"/>
</dbReference>
<dbReference type="Proteomes" id="UP000017746">
    <property type="component" value="Chromosome"/>
</dbReference>